<organism evidence="2 3">
    <name type="scientific">Phyllostomus discolor</name>
    <name type="common">pale spear-nosed bat</name>
    <dbReference type="NCBI Taxonomy" id="89673"/>
    <lineage>
        <taxon>Eukaryota</taxon>
        <taxon>Metazoa</taxon>
        <taxon>Chordata</taxon>
        <taxon>Craniata</taxon>
        <taxon>Vertebrata</taxon>
        <taxon>Euteleostomi</taxon>
        <taxon>Mammalia</taxon>
        <taxon>Eutheria</taxon>
        <taxon>Laurasiatheria</taxon>
        <taxon>Chiroptera</taxon>
        <taxon>Yangochiroptera</taxon>
        <taxon>Phyllostomidae</taxon>
        <taxon>Phyllostominae</taxon>
        <taxon>Phyllostomus</taxon>
    </lineage>
</organism>
<evidence type="ECO:0000256" key="1">
    <source>
        <dbReference type="SAM" id="MobiDB-lite"/>
    </source>
</evidence>
<name>A0A834A2P6_9CHIR</name>
<reference evidence="2 3" key="1">
    <citation type="journal article" date="2020" name="Nature">
        <title>Six reference-quality genomes reveal evolution of bat adaptations.</title>
        <authorList>
            <person name="Jebb D."/>
            <person name="Huang Z."/>
            <person name="Pippel M."/>
            <person name="Hughes G.M."/>
            <person name="Lavrichenko K."/>
            <person name="Devanna P."/>
            <person name="Winkler S."/>
            <person name="Jermiin L.S."/>
            <person name="Skirmuntt E.C."/>
            <person name="Katzourakis A."/>
            <person name="Burkitt-Gray L."/>
            <person name="Ray D.A."/>
            <person name="Sullivan K.A.M."/>
            <person name="Roscito J.G."/>
            <person name="Kirilenko B.M."/>
            <person name="Davalos L.M."/>
            <person name="Corthals A.P."/>
            <person name="Power M.L."/>
            <person name="Jones G."/>
            <person name="Ransome R.D."/>
            <person name="Dechmann D.K.N."/>
            <person name="Locatelli A.G."/>
            <person name="Puechmaille S.J."/>
            <person name="Fedrigo O."/>
            <person name="Jarvis E.D."/>
            <person name="Hiller M."/>
            <person name="Vernes S.C."/>
            <person name="Myers E.W."/>
            <person name="Teeling E.C."/>
        </authorList>
    </citation>
    <scope>NUCLEOTIDE SEQUENCE [LARGE SCALE GENOMIC DNA]</scope>
    <source>
        <strain evidence="2">Bat1K_MPI-CBG_1</strain>
    </source>
</reference>
<evidence type="ECO:0000313" key="3">
    <source>
        <dbReference type="Proteomes" id="UP000664940"/>
    </source>
</evidence>
<protein>
    <submittedName>
        <fullName evidence="2">Uncharacterized protein</fullName>
    </submittedName>
</protein>
<feature type="compositionally biased region" description="Polar residues" evidence="1">
    <location>
        <begin position="118"/>
        <end position="129"/>
    </location>
</feature>
<dbReference type="AlphaFoldDB" id="A0A834A2P6"/>
<dbReference type="Proteomes" id="UP000664940">
    <property type="component" value="Unassembled WGS sequence"/>
</dbReference>
<gene>
    <name evidence="2" type="ORF">HJG60_011345</name>
</gene>
<evidence type="ECO:0000313" key="2">
    <source>
        <dbReference type="EMBL" id="KAF6104409.1"/>
    </source>
</evidence>
<accession>A0A834A2P6</accession>
<feature type="region of interest" description="Disordered" evidence="1">
    <location>
        <begin position="96"/>
        <end position="129"/>
    </location>
</feature>
<feature type="compositionally biased region" description="Basic and acidic residues" evidence="1">
    <location>
        <begin position="105"/>
        <end position="116"/>
    </location>
</feature>
<sequence>MTAQLPCYVAVGSWSCLPTGRHWVLVQKVPGESEEFQGILIKIAQPAHRSLAHCSGHTRGSGRAKLGLGDFSVTRWLSKDMEFGFWQPSRVHEATSMKINSQHAENGRIKNRKEPGSLRTSLNSGLTSE</sequence>
<proteinExistence type="predicted"/>
<comment type="caution">
    <text evidence="2">The sequence shown here is derived from an EMBL/GenBank/DDBJ whole genome shotgun (WGS) entry which is preliminary data.</text>
</comment>
<dbReference type="EMBL" id="JABVXQ010000006">
    <property type="protein sequence ID" value="KAF6104409.1"/>
    <property type="molecule type" value="Genomic_DNA"/>
</dbReference>